<evidence type="ECO:0000313" key="4">
    <source>
        <dbReference type="Proteomes" id="UP000316770"/>
    </source>
</evidence>
<feature type="chain" id="PRO_5022058513" description="Filamentous hemagglutinin" evidence="2">
    <location>
        <begin position="25"/>
        <end position="301"/>
    </location>
</feature>
<feature type="signal peptide" evidence="2">
    <location>
        <begin position="1"/>
        <end position="24"/>
    </location>
</feature>
<evidence type="ECO:0000256" key="1">
    <source>
        <dbReference type="SAM" id="MobiDB-lite"/>
    </source>
</evidence>
<name>A0A518ISZ1_9BACT</name>
<keyword evidence="4" id="KW-1185">Reference proteome</keyword>
<sequence precursor="true">MRATLTYASIACLAIHGLAIELHANERPSQNPLVKAWHAVGRTYGVGHGPGYHACPNCNGACNCGRSGGTMHYGTAGHHGTPTTYSYDGTTQSLPAYQGNHGQQTEQMLAAPEPNYVSPAEIGIPSEYNQPQAKPERKFAPKKDVQLYVPETVETPPLEIEELPEVEELRPAESPLFSAPKRDSEDSLPIPKLPSQQRNEPQSPSDIPREVQPPKAKTPQVPAFQPRSSTEPPAATPPPQQTAPTPQPPAKKAPFPGNEDDLLVPPDTHLLDSARMQRQTTGQPTYRSANRSRAVIFEPVR</sequence>
<protein>
    <recommendedName>
        <fullName evidence="5">Filamentous hemagglutinin</fullName>
    </recommendedName>
</protein>
<reference evidence="3 4" key="1">
    <citation type="submission" date="2019-02" db="EMBL/GenBank/DDBJ databases">
        <title>Deep-cultivation of Planctomycetes and their phenomic and genomic characterization uncovers novel biology.</title>
        <authorList>
            <person name="Wiegand S."/>
            <person name="Jogler M."/>
            <person name="Boedeker C."/>
            <person name="Pinto D."/>
            <person name="Vollmers J."/>
            <person name="Rivas-Marin E."/>
            <person name="Kohn T."/>
            <person name="Peeters S.H."/>
            <person name="Heuer A."/>
            <person name="Rast P."/>
            <person name="Oberbeckmann S."/>
            <person name="Bunk B."/>
            <person name="Jeske O."/>
            <person name="Meyerdierks A."/>
            <person name="Storesund J.E."/>
            <person name="Kallscheuer N."/>
            <person name="Luecker S."/>
            <person name="Lage O.M."/>
            <person name="Pohl T."/>
            <person name="Merkel B.J."/>
            <person name="Hornburger P."/>
            <person name="Mueller R.-W."/>
            <person name="Bruemmer F."/>
            <person name="Labrenz M."/>
            <person name="Spormann A.M."/>
            <person name="Op den Camp H."/>
            <person name="Overmann J."/>
            <person name="Amann R."/>
            <person name="Jetten M.S.M."/>
            <person name="Mascher T."/>
            <person name="Medema M.H."/>
            <person name="Devos D.P."/>
            <person name="Kaster A.-K."/>
            <person name="Ovreas L."/>
            <person name="Rohde M."/>
            <person name="Galperin M.Y."/>
            <person name="Jogler C."/>
        </authorList>
    </citation>
    <scope>NUCLEOTIDE SEQUENCE [LARGE SCALE GENOMIC DNA]</scope>
    <source>
        <strain evidence="3 4">Mal33</strain>
    </source>
</reference>
<evidence type="ECO:0000256" key="2">
    <source>
        <dbReference type="SAM" id="SignalP"/>
    </source>
</evidence>
<feature type="region of interest" description="Disordered" evidence="1">
    <location>
        <begin position="120"/>
        <end position="142"/>
    </location>
</feature>
<gene>
    <name evidence="3" type="ORF">Mal33_21870</name>
</gene>
<proteinExistence type="predicted"/>
<accession>A0A518ISZ1</accession>
<dbReference type="AlphaFoldDB" id="A0A518ISZ1"/>
<feature type="compositionally biased region" description="Pro residues" evidence="1">
    <location>
        <begin position="234"/>
        <end position="251"/>
    </location>
</feature>
<evidence type="ECO:0000313" key="3">
    <source>
        <dbReference type="EMBL" id="QDV56206.1"/>
    </source>
</evidence>
<keyword evidence="2" id="KW-0732">Signal</keyword>
<feature type="compositionally biased region" description="Polar residues" evidence="1">
    <location>
        <begin position="194"/>
        <end position="205"/>
    </location>
</feature>
<dbReference type="RefSeq" id="WP_145284353.1">
    <property type="nucleotide sequence ID" value="NZ_CP036318.1"/>
</dbReference>
<dbReference type="Proteomes" id="UP000316770">
    <property type="component" value="Chromosome"/>
</dbReference>
<evidence type="ECO:0008006" key="5">
    <source>
        <dbReference type="Google" id="ProtNLM"/>
    </source>
</evidence>
<organism evidence="3 4">
    <name type="scientific">Rosistilla oblonga</name>
    <dbReference type="NCBI Taxonomy" id="2527990"/>
    <lineage>
        <taxon>Bacteria</taxon>
        <taxon>Pseudomonadati</taxon>
        <taxon>Planctomycetota</taxon>
        <taxon>Planctomycetia</taxon>
        <taxon>Pirellulales</taxon>
        <taxon>Pirellulaceae</taxon>
        <taxon>Rosistilla</taxon>
    </lineage>
</organism>
<feature type="region of interest" description="Disordered" evidence="1">
    <location>
        <begin position="156"/>
        <end position="267"/>
    </location>
</feature>
<dbReference type="EMBL" id="CP036318">
    <property type="protein sequence ID" value="QDV56206.1"/>
    <property type="molecule type" value="Genomic_DNA"/>
</dbReference>